<accession>A0A0E9RNZ6</accession>
<reference evidence="1" key="1">
    <citation type="submission" date="2014-11" db="EMBL/GenBank/DDBJ databases">
        <authorList>
            <person name="Amaro Gonzalez C."/>
        </authorList>
    </citation>
    <scope>NUCLEOTIDE SEQUENCE</scope>
</reference>
<reference evidence="1" key="2">
    <citation type="journal article" date="2015" name="Fish Shellfish Immunol.">
        <title>Early steps in the European eel (Anguilla anguilla)-Vibrio vulnificus interaction in the gills: Role of the RtxA13 toxin.</title>
        <authorList>
            <person name="Callol A."/>
            <person name="Pajuelo D."/>
            <person name="Ebbesson L."/>
            <person name="Teles M."/>
            <person name="MacKenzie S."/>
            <person name="Amaro C."/>
        </authorList>
    </citation>
    <scope>NUCLEOTIDE SEQUENCE</scope>
</reference>
<dbReference type="EMBL" id="GBXM01078484">
    <property type="protein sequence ID" value="JAH30093.1"/>
    <property type="molecule type" value="Transcribed_RNA"/>
</dbReference>
<sequence length="51" mass="5834">MPQQKRQTFYSGTSLAWSWLVPKCLHFLNPSVYKRLLISGTETSSSETRAT</sequence>
<protein>
    <submittedName>
        <fullName evidence="1">Uncharacterized protein</fullName>
    </submittedName>
</protein>
<organism evidence="1">
    <name type="scientific">Anguilla anguilla</name>
    <name type="common">European freshwater eel</name>
    <name type="synonym">Muraena anguilla</name>
    <dbReference type="NCBI Taxonomy" id="7936"/>
    <lineage>
        <taxon>Eukaryota</taxon>
        <taxon>Metazoa</taxon>
        <taxon>Chordata</taxon>
        <taxon>Craniata</taxon>
        <taxon>Vertebrata</taxon>
        <taxon>Euteleostomi</taxon>
        <taxon>Actinopterygii</taxon>
        <taxon>Neopterygii</taxon>
        <taxon>Teleostei</taxon>
        <taxon>Anguilliformes</taxon>
        <taxon>Anguillidae</taxon>
        <taxon>Anguilla</taxon>
    </lineage>
</organism>
<dbReference type="AlphaFoldDB" id="A0A0E9RNZ6"/>
<name>A0A0E9RNZ6_ANGAN</name>
<proteinExistence type="predicted"/>
<evidence type="ECO:0000313" key="1">
    <source>
        <dbReference type="EMBL" id="JAH30093.1"/>
    </source>
</evidence>